<dbReference type="InterPro" id="IPR004101">
    <property type="entry name" value="Mur_ligase_C"/>
</dbReference>
<evidence type="ECO:0000313" key="7">
    <source>
        <dbReference type="Proteomes" id="UP001501787"/>
    </source>
</evidence>
<evidence type="ECO:0000256" key="2">
    <source>
        <dbReference type="HAMAP-Rule" id="MF_00208"/>
    </source>
</evidence>
<comment type="PTM">
    <text evidence="2">Carboxylation is probably crucial for Mg(2+) binding and, consequently, for the gamma-phosphate positioning of ATP.</text>
</comment>
<dbReference type="RefSeq" id="WP_320158755.1">
    <property type="nucleotide sequence ID" value="NZ_BAAAFR010000001.1"/>
</dbReference>
<comment type="similarity">
    <text evidence="1 2">Belongs to the MurCDEF family. MurE subfamily.</text>
</comment>
<keyword evidence="7" id="KW-1185">Reference proteome</keyword>
<dbReference type="EMBL" id="BAAAFR010000001">
    <property type="protein sequence ID" value="GAA0307408.1"/>
    <property type="molecule type" value="Genomic_DNA"/>
</dbReference>
<evidence type="ECO:0000256" key="1">
    <source>
        <dbReference type="ARBA" id="ARBA00005898"/>
    </source>
</evidence>
<keyword evidence="2 3" id="KW-0133">Cell shape</keyword>
<dbReference type="GO" id="GO:0016874">
    <property type="term" value="F:ligase activity"/>
    <property type="evidence" value="ECO:0007669"/>
    <property type="project" value="UniProtKB-KW"/>
</dbReference>
<feature type="binding site" evidence="2">
    <location>
        <position position="230"/>
    </location>
    <ligand>
        <name>UDP-N-acetyl-alpha-D-muramoyl-L-alanyl-D-glutamate</name>
        <dbReference type="ChEBI" id="CHEBI:83900"/>
    </ligand>
</feature>
<feature type="binding site" evidence="2">
    <location>
        <position position="504"/>
    </location>
    <ligand>
        <name>meso-2,6-diaminopimelate</name>
        <dbReference type="ChEBI" id="CHEBI:57791"/>
    </ligand>
</feature>
<proteinExistence type="inferred from homology"/>
<keyword evidence="2" id="KW-0963">Cytoplasm</keyword>
<evidence type="ECO:0000313" key="6">
    <source>
        <dbReference type="EMBL" id="GAA0307408.1"/>
    </source>
</evidence>
<comment type="pathway">
    <text evidence="2 3">Cell wall biogenesis; peptidoglycan biosynthesis.</text>
</comment>
<feature type="binding site" evidence="2">
    <location>
        <position position="508"/>
    </location>
    <ligand>
        <name>meso-2,6-diaminopimelate</name>
        <dbReference type="ChEBI" id="CHEBI:57791"/>
    </ligand>
</feature>
<feature type="short sequence motif" description="Meso-diaminopimelate recognition motif" evidence="2">
    <location>
        <begin position="451"/>
        <end position="454"/>
    </location>
</feature>
<dbReference type="HAMAP" id="MF_00208">
    <property type="entry name" value="MurE"/>
    <property type="match status" value="1"/>
</dbReference>
<feature type="binding site" evidence="2">
    <location>
        <position position="427"/>
    </location>
    <ligand>
        <name>meso-2,6-diaminopimelate</name>
        <dbReference type="ChEBI" id="CHEBI:57791"/>
    </ligand>
</feature>
<protein>
    <recommendedName>
        <fullName evidence="2">UDP-N-acetylmuramoyl-L-alanyl-D-glutamate--2,6-diaminopimelate ligase</fullName>
        <ecNumber evidence="2">6.3.2.13</ecNumber>
    </recommendedName>
    <alternativeName>
        <fullName evidence="2">Meso-A2pm-adding enzyme</fullName>
    </alternativeName>
    <alternativeName>
        <fullName evidence="2">Meso-diaminopimelate-adding enzyme</fullName>
    </alternativeName>
    <alternativeName>
        <fullName evidence="2">UDP-MurNAc-L-Ala-D-Glu:meso-diaminopimelate ligase</fullName>
    </alternativeName>
    <alternativeName>
        <fullName evidence="2">UDP-MurNAc-tripeptide synthetase</fullName>
    </alternativeName>
    <alternativeName>
        <fullName evidence="2">UDP-N-acetylmuramyl-tripeptide synthetase</fullName>
    </alternativeName>
</protein>
<evidence type="ECO:0000259" key="4">
    <source>
        <dbReference type="Pfam" id="PF02875"/>
    </source>
</evidence>
<keyword evidence="2 6" id="KW-0436">Ligase</keyword>
<dbReference type="Proteomes" id="UP001501787">
    <property type="component" value="Unassembled WGS sequence"/>
</dbReference>
<dbReference type="Pfam" id="PF02875">
    <property type="entry name" value="Mur_ligase_C"/>
    <property type="match status" value="1"/>
</dbReference>
<evidence type="ECO:0000259" key="5">
    <source>
        <dbReference type="Pfam" id="PF08245"/>
    </source>
</evidence>
<keyword evidence="2" id="KW-0460">Magnesium</keyword>
<feature type="binding site" evidence="2">
    <location>
        <position position="53"/>
    </location>
    <ligand>
        <name>UDP-N-acetyl-alpha-D-muramoyl-L-alanyl-D-glutamate</name>
        <dbReference type="ChEBI" id="CHEBI:83900"/>
    </ligand>
</feature>
<keyword evidence="2" id="KW-0547">Nucleotide-binding</keyword>
<dbReference type="InterPro" id="IPR036615">
    <property type="entry name" value="Mur_ligase_C_dom_sf"/>
</dbReference>
<gene>
    <name evidence="2" type="primary">murE</name>
    <name evidence="6" type="ORF">GCM10009129_00580</name>
</gene>
<dbReference type="SUPFAM" id="SSF53244">
    <property type="entry name" value="MurD-like peptide ligases, peptide-binding domain"/>
    <property type="match status" value="1"/>
</dbReference>
<dbReference type="PANTHER" id="PTHR23135:SF4">
    <property type="entry name" value="UDP-N-ACETYLMURAMOYL-L-ALANYL-D-GLUTAMATE--2,6-DIAMINOPIMELATE LIGASE MURE HOMOLOG, CHLOROPLASTIC"/>
    <property type="match status" value="1"/>
</dbReference>
<evidence type="ECO:0000256" key="3">
    <source>
        <dbReference type="RuleBase" id="RU004135"/>
    </source>
</evidence>
<dbReference type="Pfam" id="PF08245">
    <property type="entry name" value="Mur_ligase_M"/>
    <property type="match status" value="1"/>
</dbReference>
<dbReference type="InterPro" id="IPR013221">
    <property type="entry name" value="Mur_ligase_cen"/>
</dbReference>
<reference evidence="7" key="1">
    <citation type="journal article" date="2019" name="Int. J. Syst. Evol. Microbiol.">
        <title>The Global Catalogue of Microorganisms (GCM) 10K type strain sequencing project: providing services to taxonomists for standard genome sequencing and annotation.</title>
        <authorList>
            <consortium name="The Broad Institute Genomics Platform"/>
            <consortium name="The Broad Institute Genome Sequencing Center for Infectious Disease"/>
            <person name="Wu L."/>
            <person name="Ma J."/>
        </authorList>
    </citation>
    <scope>NUCLEOTIDE SEQUENCE [LARGE SCALE GENOMIC DNA]</scope>
    <source>
        <strain evidence="7">JCM 16343</strain>
    </source>
</reference>
<sequence length="536" mass="57357">MTADSHASLVSLQQLRDSSNDARVQSMLSVLQEAAGDTQWSLINNKGFKGFGLDSRHITDGMVFVALKSHTQHDDNKSFGYLAQAAKTAAFIITEALPTGAFTDEAAMMEALTALPCPVLYVPTIRMGLGSLIQAHLQAKHAVTLPRVVAVTGTNGKTTVSQIVAQLMALAGSSSAVMGTAGNGRLGALKQASHTTGDARAVQQFLYDMGSEGADILALEASSHGLDQARLQGVPVQVAIYTNLSRDHLDYHSDMDDYARAKAKLFDRHHFPELTHAIINSDDAYSHVMQAQAQAGGVTVWTYSLHDNQASFYIDSMTPSLDGVQLRIHSPFGALTVHSPLLGKFNVANLLAALAAVAALGADIEALSDNLEQLKGATGRMQRVASQDGCFIIDYAHTPDALTQVLSSLKTHCDGKLWAVFGCGGDRDAGKRPLMAQAGLEGADCVVLTADNPRSEDPKAILDDMQVGMSAAQYERTHIEPERARAIEYAICHAGADDIVVIAGKGHETYQEICGVRHDFDDHQVVAQLLERFGRA</sequence>
<keyword evidence="2 3" id="KW-0132">Cell division</keyword>
<comment type="caution">
    <text evidence="2">Lacks conserved residue(s) required for the propagation of feature annotation.</text>
</comment>
<dbReference type="Gene3D" id="3.40.1390.10">
    <property type="entry name" value="MurE/MurF, N-terminal domain"/>
    <property type="match status" value="1"/>
</dbReference>
<keyword evidence="2 3" id="KW-0131">Cell cycle</keyword>
<feature type="binding site" evidence="2">
    <location>
        <position position="222"/>
    </location>
    <ligand>
        <name>UDP-N-acetyl-alpha-D-muramoyl-L-alanyl-D-glutamate</name>
        <dbReference type="ChEBI" id="CHEBI:83900"/>
    </ligand>
</feature>
<keyword evidence="2" id="KW-0067">ATP-binding</keyword>
<dbReference type="SUPFAM" id="SSF53623">
    <property type="entry name" value="MurD-like peptide ligases, catalytic domain"/>
    <property type="match status" value="1"/>
</dbReference>
<comment type="subcellular location">
    <subcellularLocation>
        <location evidence="2 3">Cytoplasm</location>
    </subcellularLocation>
</comment>
<feature type="domain" description="Mur ligase C-terminal" evidence="4">
    <location>
        <begin position="379"/>
        <end position="506"/>
    </location>
</feature>
<feature type="binding site" evidence="2">
    <location>
        <position position="228"/>
    </location>
    <ligand>
        <name>UDP-N-acetyl-alpha-D-muramoyl-L-alanyl-D-glutamate</name>
        <dbReference type="ChEBI" id="CHEBI:83900"/>
    </ligand>
</feature>
<name>A0ABP3FAF4_9GAMM</name>
<dbReference type="NCBIfam" id="NF001126">
    <property type="entry name" value="PRK00139.1-4"/>
    <property type="match status" value="1"/>
</dbReference>
<feature type="binding site" evidence="2">
    <location>
        <begin position="195"/>
        <end position="196"/>
    </location>
    <ligand>
        <name>UDP-N-acetyl-alpha-D-muramoyl-L-alanyl-D-glutamate</name>
        <dbReference type="ChEBI" id="CHEBI:83900"/>
    </ligand>
</feature>
<feature type="binding site" evidence="2">
    <location>
        <begin position="153"/>
        <end position="159"/>
    </location>
    <ligand>
        <name>ATP</name>
        <dbReference type="ChEBI" id="CHEBI:30616"/>
    </ligand>
</feature>
<keyword evidence="2 3" id="KW-0573">Peptidoglycan synthesis</keyword>
<dbReference type="InterPro" id="IPR036565">
    <property type="entry name" value="Mur-like_cat_sf"/>
</dbReference>
<feature type="modified residue" description="N6-carboxylysine" evidence="2">
    <location>
        <position position="262"/>
    </location>
</feature>
<dbReference type="NCBIfam" id="TIGR01085">
    <property type="entry name" value="murE"/>
    <property type="match status" value="1"/>
</dbReference>
<keyword evidence="2 3" id="KW-0961">Cell wall biogenesis/degradation</keyword>
<dbReference type="PANTHER" id="PTHR23135">
    <property type="entry name" value="MUR LIGASE FAMILY MEMBER"/>
    <property type="match status" value="1"/>
</dbReference>
<accession>A0ABP3FAF4</accession>
<dbReference type="EC" id="6.3.2.13" evidence="2"/>
<feature type="domain" description="Mur ligase central" evidence="5">
    <location>
        <begin position="151"/>
        <end position="357"/>
    </location>
</feature>
<comment type="caution">
    <text evidence="6">The sequence shown here is derived from an EMBL/GenBank/DDBJ whole genome shotgun (WGS) entry which is preliminary data.</text>
</comment>
<dbReference type="InterPro" id="IPR005761">
    <property type="entry name" value="UDP-N-AcMur-Glu-dNH2Pim_ligase"/>
</dbReference>
<comment type="catalytic activity">
    <reaction evidence="2">
        <text>UDP-N-acetyl-alpha-D-muramoyl-L-alanyl-D-glutamate + meso-2,6-diaminopimelate + ATP = UDP-N-acetyl-alpha-D-muramoyl-L-alanyl-gamma-D-glutamyl-meso-2,6-diaminopimelate + ADP + phosphate + H(+)</text>
        <dbReference type="Rhea" id="RHEA:23676"/>
        <dbReference type="ChEBI" id="CHEBI:15378"/>
        <dbReference type="ChEBI" id="CHEBI:30616"/>
        <dbReference type="ChEBI" id="CHEBI:43474"/>
        <dbReference type="ChEBI" id="CHEBI:57791"/>
        <dbReference type="ChEBI" id="CHEBI:83900"/>
        <dbReference type="ChEBI" id="CHEBI:83905"/>
        <dbReference type="ChEBI" id="CHEBI:456216"/>
        <dbReference type="EC" id="6.3.2.13"/>
    </reaction>
</comment>
<dbReference type="Gene3D" id="3.90.190.20">
    <property type="entry name" value="Mur ligase, C-terminal domain"/>
    <property type="match status" value="1"/>
</dbReference>
<feature type="binding site" evidence="2">
    <location>
        <begin position="451"/>
        <end position="454"/>
    </location>
    <ligand>
        <name>meso-2,6-diaminopimelate</name>
        <dbReference type="ChEBI" id="CHEBI:57791"/>
    </ligand>
</feature>
<organism evidence="6 7">
    <name type="scientific">Psychrobacter aestuarii</name>
    <dbReference type="NCBI Taxonomy" id="556327"/>
    <lineage>
        <taxon>Bacteria</taxon>
        <taxon>Pseudomonadati</taxon>
        <taxon>Pseudomonadota</taxon>
        <taxon>Gammaproteobacteria</taxon>
        <taxon>Moraxellales</taxon>
        <taxon>Moraxellaceae</taxon>
        <taxon>Psychrobacter</taxon>
    </lineage>
</organism>
<feature type="binding site" evidence="2">
    <location>
        <position position="55"/>
    </location>
    <ligand>
        <name>UDP-N-acetyl-alpha-D-muramoyl-L-alanyl-D-glutamate</name>
        <dbReference type="ChEBI" id="CHEBI:83900"/>
    </ligand>
</feature>
<comment type="function">
    <text evidence="2">Catalyzes the addition of meso-diaminopimelic acid to the nucleotide precursor UDP-N-acetylmuramoyl-L-alanyl-D-glutamate (UMAG) in the biosynthesis of bacterial cell-wall peptidoglycan.</text>
</comment>
<comment type="cofactor">
    <cofactor evidence="2">
        <name>Mg(2+)</name>
        <dbReference type="ChEBI" id="CHEBI:18420"/>
    </cofactor>
</comment>
<dbReference type="Gene3D" id="3.40.1190.10">
    <property type="entry name" value="Mur-like, catalytic domain"/>
    <property type="match status" value="1"/>
</dbReference>